<evidence type="ECO:0000313" key="1">
    <source>
        <dbReference type="EMBL" id="KAJ9064264.1"/>
    </source>
</evidence>
<name>A0ACC2SPD5_9FUNG</name>
<organism evidence="1 2">
    <name type="scientific">Entomophthora muscae</name>
    <dbReference type="NCBI Taxonomy" id="34485"/>
    <lineage>
        <taxon>Eukaryota</taxon>
        <taxon>Fungi</taxon>
        <taxon>Fungi incertae sedis</taxon>
        <taxon>Zoopagomycota</taxon>
        <taxon>Entomophthoromycotina</taxon>
        <taxon>Entomophthoromycetes</taxon>
        <taxon>Entomophthorales</taxon>
        <taxon>Entomophthoraceae</taxon>
        <taxon>Entomophthora</taxon>
    </lineage>
</organism>
<comment type="caution">
    <text evidence="1">The sequence shown here is derived from an EMBL/GenBank/DDBJ whole genome shotgun (WGS) entry which is preliminary data.</text>
</comment>
<proteinExistence type="predicted"/>
<protein>
    <submittedName>
        <fullName evidence="1">Uncharacterized protein</fullName>
    </submittedName>
</protein>
<reference evidence="1" key="1">
    <citation type="submission" date="2022-04" db="EMBL/GenBank/DDBJ databases">
        <title>Genome of the entomopathogenic fungus Entomophthora muscae.</title>
        <authorList>
            <person name="Elya C."/>
            <person name="Lovett B.R."/>
            <person name="Lee E."/>
            <person name="Macias A.M."/>
            <person name="Hajek A.E."/>
            <person name="De Bivort B.L."/>
            <person name="Kasson M.T."/>
            <person name="De Fine Licht H.H."/>
            <person name="Stajich J.E."/>
        </authorList>
    </citation>
    <scope>NUCLEOTIDE SEQUENCE</scope>
    <source>
        <strain evidence="1">Berkeley</strain>
    </source>
</reference>
<sequence length="235" mass="26608">MSLLDRGFVYAIAHVRGGSEMGRQWYETEGKLLKKRNTFRDFSNAARHLIAKNYTSSKHLSIGSESAGGLLVGAAINLNPGLFNAAIMDVPFVDLINTMMDPTLPLTIGEYEEWGNPNNIPFFTYMKSYSPYDNLPKTGEGLPHLLVRSGVSDPRVQYWEPAKHVAKLWDVITKSPCTKKRYIAQIINMRGGHFGSLRRCDQLKEVAQDYAFLVATARREKHFFISYATWISIKQ</sequence>
<accession>A0ACC2SPD5</accession>
<dbReference type="Proteomes" id="UP001165960">
    <property type="component" value="Unassembled WGS sequence"/>
</dbReference>
<evidence type="ECO:0000313" key="2">
    <source>
        <dbReference type="Proteomes" id="UP001165960"/>
    </source>
</evidence>
<gene>
    <name evidence="1" type="ORF">DSO57_1032344</name>
</gene>
<keyword evidence="2" id="KW-1185">Reference proteome</keyword>
<dbReference type="EMBL" id="QTSX02004502">
    <property type="protein sequence ID" value="KAJ9064264.1"/>
    <property type="molecule type" value="Genomic_DNA"/>
</dbReference>